<feature type="transmembrane region" description="Helical" evidence="1">
    <location>
        <begin position="329"/>
        <end position="348"/>
    </location>
</feature>
<evidence type="ECO:0008006" key="4">
    <source>
        <dbReference type="Google" id="ProtNLM"/>
    </source>
</evidence>
<proteinExistence type="predicted"/>
<comment type="caution">
    <text evidence="2">The sequence shown here is derived from an EMBL/GenBank/DDBJ whole genome shotgun (WGS) entry which is preliminary data.</text>
</comment>
<keyword evidence="1" id="KW-0812">Transmembrane</keyword>
<feature type="transmembrane region" description="Helical" evidence="1">
    <location>
        <begin position="272"/>
        <end position="297"/>
    </location>
</feature>
<feature type="transmembrane region" description="Helical" evidence="1">
    <location>
        <begin position="354"/>
        <end position="378"/>
    </location>
</feature>
<dbReference type="Proteomes" id="UP000295278">
    <property type="component" value="Unassembled WGS sequence"/>
</dbReference>
<feature type="transmembrane region" description="Helical" evidence="1">
    <location>
        <begin position="113"/>
        <end position="128"/>
    </location>
</feature>
<keyword evidence="1" id="KW-1133">Transmembrane helix</keyword>
<feature type="transmembrane region" description="Helical" evidence="1">
    <location>
        <begin position="12"/>
        <end position="30"/>
    </location>
</feature>
<organism evidence="2 3">
    <name type="scientific">Flavobacterium caseinilyticum</name>
    <dbReference type="NCBI Taxonomy" id="2541732"/>
    <lineage>
        <taxon>Bacteria</taxon>
        <taxon>Pseudomonadati</taxon>
        <taxon>Bacteroidota</taxon>
        <taxon>Flavobacteriia</taxon>
        <taxon>Flavobacteriales</taxon>
        <taxon>Flavobacteriaceae</taxon>
        <taxon>Flavobacterium</taxon>
    </lineage>
</organism>
<keyword evidence="1" id="KW-0472">Membrane</keyword>
<feature type="transmembrane region" description="Helical" evidence="1">
    <location>
        <begin position="303"/>
        <end position="322"/>
    </location>
</feature>
<gene>
    <name evidence="2" type="ORF">E0F89_10530</name>
</gene>
<accession>A0A4R5AVL5</accession>
<name>A0A4R5AVL5_9FLAO</name>
<dbReference type="AlphaFoldDB" id="A0A4R5AVL5"/>
<protein>
    <recommendedName>
        <fullName evidence="4">Glycosyltransferase RgtA/B/C/D-like domain-containing protein</fullName>
    </recommendedName>
</protein>
<feature type="transmembrane region" description="Helical" evidence="1">
    <location>
        <begin position="79"/>
        <end position="101"/>
    </location>
</feature>
<dbReference type="EMBL" id="SMFM01000004">
    <property type="protein sequence ID" value="TDD75989.1"/>
    <property type="molecule type" value="Genomic_DNA"/>
</dbReference>
<feature type="transmembrane region" description="Helical" evidence="1">
    <location>
        <begin position="198"/>
        <end position="217"/>
    </location>
</feature>
<evidence type="ECO:0000313" key="2">
    <source>
        <dbReference type="EMBL" id="TDD75989.1"/>
    </source>
</evidence>
<feature type="transmembrane region" description="Helical" evidence="1">
    <location>
        <begin position="163"/>
        <end position="192"/>
    </location>
</feature>
<dbReference type="OrthoDB" id="1341464at2"/>
<sequence>MERLLSFIKREKIFSFLFISILTISLRNLFLPLQGDENTYLKISANILTGRYYQTDHPSTVIPIIPFLMAFFSFSKYPFLGFALHKIFHIILTIVGIRFCYLTLSKLNLDKRVIYSIILLTTISSGFISFIPSLYPESIIFFTFWGFIYYFNEPKTISNFKKLFILFILLIFTRYLYAILGLLLLVYYYSFFTTSRKYFWKVLLLSLLIVSPLLFWFKYVYIIESQNLSEISYFNRFKIGENPIWYNIKCGLGLEKHYEVSRINGIPAFISLFVPIIGVRNFFISLVLILAVFFGLYQKVKCMLVFNLLLIFSLVILGFILAGTGFSRYWLVLLPIIYLSYFFIYTKFFPNPKYFVTIVQILSVFLILNEIRLTFLILKKIF</sequence>
<reference evidence="2 3" key="1">
    <citation type="submission" date="2019-03" db="EMBL/GenBank/DDBJ databases">
        <title>Flavobacterium AT-3-2 sp. nov., isolated from arctic soil.</title>
        <authorList>
            <person name="Chaudhary D.K."/>
        </authorList>
    </citation>
    <scope>NUCLEOTIDE SEQUENCE [LARGE SCALE GENOMIC DNA]</scope>
    <source>
        <strain evidence="2 3">AT-3-2</strain>
    </source>
</reference>
<keyword evidence="3" id="KW-1185">Reference proteome</keyword>
<dbReference type="RefSeq" id="WP_131909739.1">
    <property type="nucleotide sequence ID" value="NZ_SMFM01000004.1"/>
</dbReference>
<evidence type="ECO:0000313" key="3">
    <source>
        <dbReference type="Proteomes" id="UP000295278"/>
    </source>
</evidence>
<evidence type="ECO:0000256" key="1">
    <source>
        <dbReference type="SAM" id="Phobius"/>
    </source>
</evidence>